<dbReference type="InterPro" id="IPR043502">
    <property type="entry name" value="DNA/RNA_pol_sf"/>
</dbReference>
<dbReference type="AlphaFoldDB" id="A0A3Q7EY56"/>
<dbReference type="PANTHER" id="PTHR24559">
    <property type="entry name" value="TRANSPOSON TY3-I GAG-POL POLYPROTEIN"/>
    <property type="match status" value="1"/>
</dbReference>
<organism evidence="1">
    <name type="scientific">Solanum lycopersicum</name>
    <name type="common">Tomato</name>
    <name type="synonym">Lycopersicon esculentum</name>
    <dbReference type="NCBI Taxonomy" id="4081"/>
    <lineage>
        <taxon>Eukaryota</taxon>
        <taxon>Viridiplantae</taxon>
        <taxon>Streptophyta</taxon>
        <taxon>Embryophyta</taxon>
        <taxon>Tracheophyta</taxon>
        <taxon>Spermatophyta</taxon>
        <taxon>Magnoliopsida</taxon>
        <taxon>eudicotyledons</taxon>
        <taxon>Gunneridae</taxon>
        <taxon>Pentapetalae</taxon>
        <taxon>asterids</taxon>
        <taxon>lamiids</taxon>
        <taxon>Solanales</taxon>
        <taxon>Solanaceae</taxon>
        <taxon>Solanoideae</taxon>
        <taxon>Solaneae</taxon>
        <taxon>Solanum</taxon>
        <taxon>Solanum subgen. Lycopersicon</taxon>
    </lineage>
</organism>
<dbReference type="STRING" id="4081.A0A3Q7EY56"/>
<proteinExistence type="predicted"/>
<evidence type="ECO:0008006" key="3">
    <source>
        <dbReference type="Google" id="ProtNLM"/>
    </source>
</evidence>
<sequence length="141" mass="16318">MTCVTRYGDFERLVMPFGLTNAQSTFCTLMNKLFHHFLDQFFNDIVVYSNNIVEHVVTTSPIIIGASYLTITAPLIDLLKKSDEWSGLICVKLALKRLWQPLSMSRFWLPDFTKAFEICNDTSDLAIGDFLMQEGHRYRLR</sequence>
<dbReference type="InterPro" id="IPR043128">
    <property type="entry name" value="Rev_trsase/Diguanyl_cyclase"/>
</dbReference>
<reference evidence="1" key="1">
    <citation type="journal article" date="2012" name="Nature">
        <title>The tomato genome sequence provides insights into fleshy fruit evolution.</title>
        <authorList>
            <consortium name="Tomato Genome Consortium"/>
        </authorList>
    </citation>
    <scope>NUCLEOTIDE SEQUENCE [LARGE SCALE GENOMIC DNA]</scope>
    <source>
        <strain evidence="1">cv. Heinz 1706</strain>
    </source>
</reference>
<dbReference type="Gramene" id="Solyc02g024053.1.1">
    <property type="protein sequence ID" value="Solyc02g024053.1.1"/>
    <property type="gene ID" value="Solyc02g024053.1"/>
</dbReference>
<dbReference type="InParanoid" id="A0A3Q7EY56"/>
<accession>A0A3Q7EY56</accession>
<name>A0A3Q7EY56_SOLLC</name>
<protein>
    <recommendedName>
        <fullName evidence="3">Reverse transcriptase domain-containing protein</fullName>
    </recommendedName>
</protein>
<dbReference type="EnsemblPlants" id="Solyc02g024053.1.1">
    <property type="protein sequence ID" value="Solyc02g024053.1.1"/>
    <property type="gene ID" value="Solyc02g024053.1"/>
</dbReference>
<dbReference type="SUPFAM" id="SSF56672">
    <property type="entry name" value="DNA/RNA polymerases"/>
    <property type="match status" value="1"/>
</dbReference>
<dbReference type="OMA" id="AFEICND"/>
<evidence type="ECO:0000313" key="2">
    <source>
        <dbReference type="Proteomes" id="UP000004994"/>
    </source>
</evidence>
<reference evidence="1" key="2">
    <citation type="submission" date="2019-01" db="UniProtKB">
        <authorList>
            <consortium name="EnsemblPlants"/>
        </authorList>
    </citation>
    <scope>IDENTIFICATION</scope>
    <source>
        <strain evidence="1">cv. Heinz 1706</strain>
    </source>
</reference>
<evidence type="ECO:0000313" key="1">
    <source>
        <dbReference type="EnsemblPlants" id="Solyc02g024053.1.1"/>
    </source>
</evidence>
<dbReference type="InterPro" id="IPR053134">
    <property type="entry name" value="RNA-dir_DNA_polymerase"/>
</dbReference>
<dbReference type="Gene3D" id="3.30.70.270">
    <property type="match status" value="1"/>
</dbReference>
<dbReference type="PANTHER" id="PTHR24559:SF436">
    <property type="entry name" value="RNA-DIRECTED DNA POLYMERASE HOMOLOG"/>
    <property type="match status" value="1"/>
</dbReference>
<dbReference type="Proteomes" id="UP000004994">
    <property type="component" value="Chromosome 2"/>
</dbReference>
<keyword evidence="2" id="KW-1185">Reference proteome</keyword>